<feature type="domain" description="Glycosyl transferase family 1" evidence="1">
    <location>
        <begin position="3"/>
        <end position="138"/>
    </location>
</feature>
<comment type="caution">
    <text evidence="2">The sequence shown here is derived from an EMBL/GenBank/DDBJ whole genome shotgun (WGS) entry which is preliminary data.</text>
</comment>
<dbReference type="PANTHER" id="PTHR45947:SF3">
    <property type="entry name" value="SULFOQUINOVOSYL TRANSFERASE SQD2"/>
    <property type="match status" value="1"/>
</dbReference>
<dbReference type="Pfam" id="PF00534">
    <property type="entry name" value="Glycos_transf_1"/>
    <property type="match status" value="1"/>
</dbReference>
<dbReference type="GO" id="GO:0016757">
    <property type="term" value="F:glycosyltransferase activity"/>
    <property type="evidence" value="ECO:0007669"/>
    <property type="project" value="InterPro"/>
</dbReference>
<dbReference type="eggNOG" id="COG0438">
    <property type="taxonomic scope" value="Bacteria"/>
</dbReference>
<dbReference type="Gene3D" id="3.40.50.2000">
    <property type="entry name" value="Glycogen Phosphorylase B"/>
    <property type="match status" value="1"/>
</dbReference>
<evidence type="ECO:0000259" key="1">
    <source>
        <dbReference type="Pfam" id="PF00534"/>
    </source>
</evidence>
<keyword evidence="2" id="KW-0808">Transferase</keyword>
<dbReference type="SUPFAM" id="SSF53756">
    <property type="entry name" value="UDP-Glycosyltransferase/glycogen phosphorylase"/>
    <property type="match status" value="1"/>
</dbReference>
<dbReference type="PANTHER" id="PTHR45947">
    <property type="entry name" value="SULFOQUINOVOSYL TRANSFERASE SQD2"/>
    <property type="match status" value="1"/>
</dbReference>
<dbReference type="RefSeq" id="WP_022637622.1">
    <property type="nucleotide sequence ID" value="NZ_ASJR01000027.1"/>
</dbReference>
<evidence type="ECO:0000313" key="3">
    <source>
        <dbReference type="Proteomes" id="UP000017148"/>
    </source>
</evidence>
<gene>
    <name evidence="2" type="ORF">CALK_2255</name>
</gene>
<keyword evidence="3" id="KW-1185">Reference proteome</keyword>
<dbReference type="Proteomes" id="UP000017148">
    <property type="component" value="Unassembled WGS sequence"/>
</dbReference>
<proteinExistence type="predicted"/>
<protein>
    <submittedName>
        <fullName evidence="2">Glycosyl transferase group 1</fullName>
    </submittedName>
</protein>
<sequence length="189" mass="21894">MCILLYTGRISKDKNIDFLINVFRQYILKNPKTALFMIGDGPYRKYCEEVLSGYTTAFFPGRLPRKLLQTYYSAADFFLFPSTTDTFGMSVLEALSCGLPTLCSPIGGPAELVRNRELCATLPLEEDRWVKKIDQQWKQYSDRSITQVRQSCAHNMSLERGWEEVVRNYSFVREQLWCTQTKKESLIKA</sequence>
<reference evidence="2 3" key="1">
    <citation type="journal article" date="2013" name="Environ. Microbiol.">
        <title>Genome analysis of Chitinivibrio alkaliphilus gen. nov., sp. nov., a novel extremely haloalkaliphilic anaerobic chitinolytic bacterium from the candidate phylum Termite Group 3.</title>
        <authorList>
            <person name="Sorokin D.Y."/>
            <person name="Gumerov V.M."/>
            <person name="Rakitin A.L."/>
            <person name="Beletsky A.V."/>
            <person name="Damste J.S."/>
            <person name="Muyzer G."/>
            <person name="Mardanov A.V."/>
            <person name="Ravin N.V."/>
        </authorList>
    </citation>
    <scope>NUCLEOTIDE SEQUENCE [LARGE SCALE GENOMIC DNA]</scope>
    <source>
        <strain evidence="2 3">ACht1</strain>
    </source>
</reference>
<dbReference type="AlphaFoldDB" id="U7D732"/>
<organism evidence="2 3">
    <name type="scientific">Chitinivibrio alkaliphilus ACht1</name>
    <dbReference type="NCBI Taxonomy" id="1313304"/>
    <lineage>
        <taxon>Bacteria</taxon>
        <taxon>Pseudomonadati</taxon>
        <taxon>Fibrobacterota</taxon>
        <taxon>Chitinivibrionia</taxon>
        <taxon>Chitinivibrionales</taxon>
        <taxon>Chitinivibrionaceae</taxon>
        <taxon>Chitinivibrio</taxon>
    </lineage>
</organism>
<name>U7D732_9BACT</name>
<dbReference type="OrthoDB" id="9802525at2"/>
<accession>U7D732</accession>
<dbReference type="InterPro" id="IPR001296">
    <property type="entry name" value="Glyco_trans_1"/>
</dbReference>
<evidence type="ECO:0000313" key="2">
    <source>
        <dbReference type="EMBL" id="ERP30887.1"/>
    </source>
</evidence>
<dbReference type="InterPro" id="IPR050194">
    <property type="entry name" value="Glycosyltransferase_grp1"/>
</dbReference>
<dbReference type="EMBL" id="ASJR01000027">
    <property type="protein sequence ID" value="ERP30887.1"/>
    <property type="molecule type" value="Genomic_DNA"/>
</dbReference>
<dbReference type="STRING" id="1313304.CALK_2255"/>